<accession>A0A2M7H3D4</accession>
<keyword evidence="1" id="KW-1133">Transmembrane helix</keyword>
<evidence type="ECO:0008006" key="4">
    <source>
        <dbReference type="Google" id="ProtNLM"/>
    </source>
</evidence>
<feature type="transmembrane region" description="Helical" evidence="1">
    <location>
        <begin position="84"/>
        <end position="112"/>
    </location>
</feature>
<dbReference type="Proteomes" id="UP000230292">
    <property type="component" value="Unassembled WGS sequence"/>
</dbReference>
<reference evidence="2 3" key="1">
    <citation type="submission" date="2017-09" db="EMBL/GenBank/DDBJ databases">
        <title>Depth-based differentiation of microbial function through sediment-hosted aquifers and enrichment of novel symbionts in the deep terrestrial subsurface.</title>
        <authorList>
            <person name="Probst A.J."/>
            <person name="Ladd B."/>
            <person name="Jarett J.K."/>
            <person name="Geller-Mcgrath D.E."/>
            <person name="Sieber C.M."/>
            <person name="Emerson J.B."/>
            <person name="Anantharaman K."/>
            <person name="Thomas B.C."/>
            <person name="Malmstrom R."/>
            <person name="Stieglmeier M."/>
            <person name="Klingl A."/>
            <person name="Woyke T."/>
            <person name="Ryan C.M."/>
            <person name="Banfield J.F."/>
        </authorList>
    </citation>
    <scope>NUCLEOTIDE SEQUENCE [LARGE SCALE GENOMIC DNA]</scope>
    <source>
        <strain evidence="2">CG15_BIG_FIL_POST_REV_8_21_14_020_45_12</strain>
    </source>
</reference>
<proteinExistence type="predicted"/>
<feature type="transmembrane region" description="Helical" evidence="1">
    <location>
        <begin position="322"/>
        <end position="342"/>
    </location>
</feature>
<gene>
    <name evidence="2" type="ORF">COW24_04080</name>
</gene>
<dbReference type="EMBL" id="PFGC01000042">
    <property type="protein sequence ID" value="PIW36714.1"/>
    <property type="molecule type" value="Genomic_DNA"/>
</dbReference>
<sequence>MSWYKRQFAGIPVLVWLMILIFVLSVITTNLMQLHWFLFDDLDLSIFDQVIWNSAHGRWYEYSFNNYSYIVDHRSWLLLLFVPVYWLIADPFILLVVQACGLAMAAVPLYLISKQILTEAGETWAERLAIVVVGVYLSMSSTSSQATSEFHMLTFATGLLLWLWWSVMNARWSMFWILVFTLLLIREDLALVLFGVSVLLPIIYGRAVWRKSIILAGISVIWFVLMMSLGAWAAPDGAAKFFVFYSYLGDTPAQAIIHVFRHPRDAAEVILDRDHALYLWFLVAQLGFLPLLRLRYLIPAVLPLAIYLFIPEYILAPILKGHYAALVAPWLMLAAVHGWIRLRQHTVRLSERSIFSGFELRWSAPLFVVLFTIFHAVALNPVWSISHDYKAMSERNVEDYRSVLEMIGPNDSVLVTSRFVTYLAHRENLYYAQHIFTGKRHFSEVPYELPDKVDWLVLEQEEILRAGIYIPLDERDKSGERFQQIIDRNNLKLALLTEDLVVYGPEKVDEIVLATEGKPKVIANKVGKLINDDIVFVGWNKESLPDGRADLQLVLKKTDKHSAIKDDEHLLLTWKDEDGEVLENKLIALGYGLDPTHAWPDGGESQECVIHVPLTFPIDAVTLEASFGVLTRKDGPFFSMASVDPVLDESRRFNFTLDGFIDSRAQ</sequence>
<feature type="transmembrane region" description="Helical" evidence="1">
    <location>
        <begin position="12"/>
        <end position="38"/>
    </location>
</feature>
<feature type="transmembrane region" description="Helical" evidence="1">
    <location>
        <begin position="189"/>
        <end position="207"/>
    </location>
</feature>
<comment type="caution">
    <text evidence="2">The sequence shown here is derived from an EMBL/GenBank/DDBJ whole genome shotgun (WGS) entry which is preliminary data.</text>
</comment>
<keyword evidence="1" id="KW-0812">Transmembrane</keyword>
<feature type="transmembrane region" description="Helical" evidence="1">
    <location>
        <begin position="275"/>
        <end position="292"/>
    </location>
</feature>
<dbReference type="AlphaFoldDB" id="A0A2M7H3D4"/>
<protein>
    <recommendedName>
        <fullName evidence="4">DUF2079 domain-containing protein</fullName>
    </recommendedName>
</protein>
<dbReference type="InterPro" id="IPR018650">
    <property type="entry name" value="STSV1_Orf64"/>
</dbReference>
<feature type="transmembrane region" description="Helical" evidence="1">
    <location>
        <begin position="213"/>
        <end position="234"/>
    </location>
</feature>
<dbReference type="Pfam" id="PF09852">
    <property type="entry name" value="DUF2079"/>
    <property type="match status" value="1"/>
</dbReference>
<evidence type="ECO:0000313" key="2">
    <source>
        <dbReference type="EMBL" id="PIW36714.1"/>
    </source>
</evidence>
<feature type="transmembrane region" description="Helical" evidence="1">
    <location>
        <begin position="362"/>
        <end position="383"/>
    </location>
</feature>
<evidence type="ECO:0000256" key="1">
    <source>
        <dbReference type="SAM" id="Phobius"/>
    </source>
</evidence>
<name>A0A2M7H3D4_9BACT</name>
<evidence type="ECO:0000313" key="3">
    <source>
        <dbReference type="Proteomes" id="UP000230292"/>
    </source>
</evidence>
<keyword evidence="1" id="KW-0472">Membrane</keyword>
<feature type="transmembrane region" description="Helical" evidence="1">
    <location>
        <begin position="297"/>
        <end position="316"/>
    </location>
</feature>
<organism evidence="2 3">
    <name type="scientific">Candidatus Kerfeldbacteria bacterium CG15_BIG_FIL_POST_REV_8_21_14_020_45_12</name>
    <dbReference type="NCBI Taxonomy" id="2014247"/>
    <lineage>
        <taxon>Bacteria</taxon>
        <taxon>Candidatus Kerfeldiibacteriota</taxon>
    </lineage>
</organism>